<dbReference type="PANTHER" id="PTHR34220:SF7">
    <property type="entry name" value="SENSOR HISTIDINE KINASE YPDA"/>
    <property type="match status" value="1"/>
</dbReference>
<dbReference type="Gene3D" id="1.25.40.10">
    <property type="entry name" value="Tetratricopeptide repeat domain"/>
    <property type="match status" value="3"/>
</dbReference>
<feature type="signal peptide" evidence="3">
    <location>
        <begin position="1"/>
        <end position="29"/>
    </location>
</feature>
<keyword evidence="2" id="KW-1133">Transmembrane helix</keyword>
<dbReference type="Gene3D" id="3.30.565.10">
    <property type="entry name" value="Histidine kinase-like ATPase, C-terminal domain"/>
    <property type="match status" value="1"/>
</dbReference>
<evidence type="ECO:0000256" key="3">
    <source>
        <dbReference type="SAM" id="SignalP"/>
    </source>
</evidence>
<evidence type="ECO:0000256" key="1">
    <source>
        <dbReference type="PROSITE-ProRule" id="PRU00339"/>
    </source>
</evidence>
<dbReference type="SUPFAM" id="SSF55874">
    <property type="entry name" value="ATPase domain of HSP90 chaperone/DNA topoisomerase II/histidine kinase"/>
    <property type="match status" value="1"/>
</dbReference>
<sequence length="741" mass="86110">MFTNQNKLVSKKIYIFLFILLCNVKVAVAQANIVYQKGVEFSVRITVVDNNQRKITKNIDISINGRTYTLPDATGRFIVKGKVDDEISVSHPDFETVYYRLTSSEDIKIIIKDNDKTSSKFKVKSFSKRTDNYLQYLDSANFYKKKDIEKSLSFIEKALENKQSKKRSAATYKTLADVYFHWKQYDLASYNYKLSYQIKEINATKIKLAEAQFLQKKYEESIKSFQEVSQKGLRNYERIQVFEGLGDAFFAIKRFNEANKNYQNALQIAQKNLVIPKITDLNSKIADVFAAKGNINEADSLFQNSLNLADKENLGRSLLQQEKVADFYNSNNRFDDEIKLRKKSLEKAEEDKKANSKRKINNKDIKDSITTQKINYKIGNAYILKEDYKSAIPFLEKSKKDANKNKDIVVEKDATRKLSEVFANIGNEEKALESYKEYVALVDTLYIRKEQEIQRVKRFSKTIADNQNRITSLEKDKELTQSKISLAYVDQQLSEESNRKQRILIYSLFGGIILLILLAYFMYRNNKQQKLANNLLALKSMRSQMNPHFIFNALNSVNSFIAVNDERNANRYLSEFSVLMRSVLENSDEDFIPLTKEIELLELYVKLEHNRFKDKFDYQIKVDESIHLEQFSIPPMLLQPYIENAIWHGLRYKKEKGNLEISINKKDDETVAISIIDDGIGRKKSQEIKTKNQLKQKSKGMSTIKNRIAILNDMYKERVTVKVTDVKENGEGTKVELQLKK</sequence>
<evidence type="ECO:0000313" key="6">
    <source>
        <dbReference type="Proteomes" id="UP000238882"/>
    </source>
</evidence>
<keyword evidence="2" id="KW-0472">Membrane</keyword>
<dbReference type="GO" id="GO:0000155">
    <property type="term" value="F:phosphorelay sensor kinase activity"/>
    <property type="evidence" value="ECO:0007669"/>
    <property type="project" value="InterPro"/>
</dbReference>
<evidence type="ECO:0000256" key="2">
    <source>
        <dbReference type="SAM" id="Phobius"/>
    </source>
</evidence>
<dbReference type="SUPFAM" id="SSF48452">
    <property type="entry name" value="TPR-like"/>
    <property type="match status" value="2"/>
</dbReference>
<dbReference type="PANTHER" id="PTHR34220">
    <property type="entry name" value="SENSOR HISTIDINE KINASE YPDA"/>
    <property type="match status" value="1"/>
</dbReference>
<keyword evidence="1" id="KW-0802">TPR repeat</keyword>
<protein>
    <submittedName>
        <fullName evidence="5">Sensor histidine kinase</fullName>
    </submittedName>
</protein>
<keyword evidence="5" id="KW-0808">Transferase</keyword>
<feature type="repeat" description="TPR" evidence="1">
    <location>
        <begin position="239"/>
        <end position="272"/>
    </location>
</feature>
<organism evidence="5 6">
    <name type="scientific">Polaribacter porphyrae</name>
    <dbReference type="NCBI Taxonomy" id="1137780"/>
    <lineage>
        <taxon>Bacteria</taxon>
        <taxon>Pseudomonadati</taxon>
        <taxon>Bacteroidota</taxon>
        <taxon>Flavobacteriia</taxon>
        <taxon>Flavobacteriales</taxon>
        <taxon>Flavobacteriaceae</taxon>
    </lineage>
</organism>
<gene>
    <name evidence="5" type="ORF">BTO18_09765</name>
</gene>
<keyword evidence="2" id="KW-0812">Transmembrane</keyword>
<dbReference type="InterPro" id="IPR011990">
    <property type="entry name" value="TPR-like_helical_dom_sf"/>
</dbReference>
<dbReference type="Proteomes" id="UP000238882">
    <property type="component" value="Unassembled WGS sequence"/>
</dbReference>
<name>A0A2S7WPB1_9FLAO</name>
<dbReference type="InterPro" id="IPR010559">
    <property type="entry name" value="Sig_transdc_His_kin_internal"/>
</dbReference>
<keyword evidence="3" id="KW-0732">Signal</keyword>
<comment type="caution">
    <text evidence="5">The sequence shown here is derived from an EMBL/GenBank/DDBJ whole genome shotgun (WGS) entry which is preliminary data.</text>
</comment>
<reference evidence="5 6" key="1">
    <citation type="submission" date="2016-12" db="EMBL/GenBank/DDBJ databases">
        <title>Trade-off between light-utilization and light-protection in marine flavobacteria.</title>
        <authorList>
            <person name="Kumagai Y."/>
            <person name="Yoshizawa S."/>
            <person name="Kogure K."/>
            <person name="Iwasaki W."/>
        </authorList>
    </citation>
    <scope>NUCLEOTIDE SEQUENCE [LARGE SCALE GENOMIC DNA]</scope>
    <source>
        <strain evidence="5 6">NBRC 108759</strain>
    </source>
</reference>
<evidence type="ECO:0000259" key="4">
    <source>
        <dbReference type="Pfam" id="PF06580"/>
    </source>
</evidence>
<dbReference type="AlphaFoldDB" id="A0A2S7WPB1"/>
<keyword evidence="5" id="KW-0418">Kinase</keyword>
<dbReference type="PROSITE" id="PS50005">
    <property type="entry name" value="TPR"/>
    <property type="match status" value="1"/>
</dbReference>
<dbReference type="Pfam" id="PF06580">
    <property type="entry name" value="His_kinase"/>
    <property type="match status" value="1"/>
</dbReference>
<dbReference type="SMART" id="SM00028">
    <property type="entry name" value="TPR"/>
    <property type="match status" value="5"/>
</dbReference>
<accession>A0A2S7WPB1</accession>
<feature type="transmembrane region" description="Helical" evidence="2">
    <location>
        <begin position="503"/>
        <end position="523"/>
    </location>
</feature>
<dbReference type="GO" id="GO:0016020">
    <property type="term" value="C:membrane"/>
    <property type="evidence" value="ECO:0007669"/>
    <property type="project" value="InterPro"/>
</dbReference>
<dbReference type="InterPro" id="IPR050640">
    <property type="entry name" value="Bact_2-comp_sensor_kinase"/>
</dbReference>
<dbReference type="InterPro" id="IPR019734">
    <property type="entry name" value="TPR_rpt"/>
</dbReference>
<dbReference type="InterPro" id="IPR036890">
    <property type="entry name" value="HATPase_C_sf"/>
</dbReference>
<keyword evidence="6" id="KW-1185">Reference proteome</keyword>
<dbReference type="EMBL" id="MSCN01000001">
    <property type="protein sequence ID" value="PQJ79440.1"/>
    <property type="molecule type" value="Genomic_DNA"/>
</dbReference>
<proteinExistence type="predicted"/>
<evidence type="ECO:0000313" key="5">
    <source>
        <dbReference type="EMBL" id="PQJ79440.1"/>
    </source>
</evidence>
<feature type="domain" description="Signal transduction histidine kinase internal region" evidence="4">
    <location>
        <begin position="538"/>
        <end position="616"/>
    </location>
</feature>
<feature type="chain" id="PRO_5015448498" evidence="3">
    <location>
        <begin position="30"/>
        <end position="741"/>
    </location>
</feature>